<dbReference type="GO" id="GO:0006351">
    <property type="term" value="P:DNA-templated transcription"/>
    <property type="evidence" value="ECO:0007669"/>
    <property type="project" value="InterPro"/>
</dbReference>
<reference evidence="9" key="2">
    <citation type="submission" date="2015-01" db="EMBL/GenBank/DDBJ databases">
        <title>Evolutionary Origins and Diversification of the Mycorrhizal Mutualists.</title>
        <authorList>
            <consortium name="DOE Joint Genome Institute"/>
            <consortium name="Mycorrhizal Genomics Consortium"/>
            <person name="Kohler A."/>
            <person name="Kuo A."/>
            <person name="Nagy L.G."/>
            <person name="Floudas D."/>
            <person name="Copeland A."/>
            <person name="Barry K.W."/>
            <person name="Cichocki N."/>
            <person name="Veneault-Fourrey C."/>
            <person name="LaButti K."/>
            <person name="Lindquist E.A."/>
            <person name="Lipzen A."/>
            <person name="Lundell T."/>
            <person name="Morin E."/>
            <person name="Murat C."/>
            <person name="Riley R."/>
            <person name="Ohm R."/>
            <person name="Sun H."/>
            <person name="Tunlid A."/>
            <person name="Henrissat B."/>
            <person name="Grigoriev I.V."/>
            <person name="Hibbett D.S."/>
            <person name="Martin F."/>
        </authorList>
    </citation>
    <scope>NUCLEOTIDE SEQUENCE [LARGE SCALE GENOMIC DNA]</scope>
    <source>
        <strain evidence="9">Ve08.2h10</strain>
    </source>
</reference>
<dbReference type="Pfam" id="PF04082">
    <property type="entry name" value="Fungal_trans"/>
    <property type="match status" value="1"/>
</dbReference>
<dbReference type="InParanoid" id="A0A0D0DHX5"/>
<dbReference type="Pfam" id="PF00172">
    <property type="entry name" value="Zn_clus"/>
    <property type="match status" value="1"/>
</dbReference>
<name>A0A0D0DHX5_9AGAM</name>
<feature type="region of interest" description="Disordered" evidence="6">
    <location>
        <begin position="74"/>
        <end position="195"/>
    </location>
</feature>
<feature type="compositionally biased region" description="Polar residues" evidence="6">
    <location>
        <begin position="119"/>
        <end position="132"/>
    </location>
</feature>
<dbReference type="InterPro" id="IPR050815">
    <property type="entry name" value="TF_fung"/>
</dbReference>
<dbReference type="OrthoDB" id="2428527at2759"/>
<keyword evidence="5" id="KW-0539">Nucleus</keyword>
<accession>A0A0D0DHX5</accession>
<dbReference type="GO" id="GO:0003677">
    <property type="term" value="F:DNA binding"/>
    <property type="evidence" value="ECO:0007669"/>
    <property type="project" value="InterPro"/>
</dbReference>
<dbReference type="AlphaFoldDB" id="A0A0D0DHX5"/>
<sequence>MDDFQFIIESPQAAQSQKKRPRLVTSCDNCRLKKIKCLQSSPETQCEACKVAKIPCKFRDRERYFAERSRAIAGPSSVVTSQTRSDTRVAFSGQDGIGRGESSARVSPAGQDIACGGPSTPSQHSQRPSASRYSPPLGGHDHESHVRYQSYPPGYARPHSAHRSASLSSSHAYERQHNQSQYRPPQLFDPAQPQSPQRTWMQEFIQLFINNMGTQCPFLTYDDIYDKFRRQTLSPLLANCIAALGARFSDIPEVVARGSQIVVDTYCDNAKELLSSSLLQPTIETVQATILLAWVEYKSSRGQGFRQYCDLAMQTAMAIGLSEQSSLQLSPYDPYQNRLRVTWSSLTHLQLHAPSFTT</sequence>
<evidence type="ECO:0000256" key="3">
    <source>
        <dbReference type="ARBA" id="ARBA00023015"/>
    </source>
</evidence>
<dbReference type="PANTHER" id="PTHR47338">
    <property type="entry name" value="ZN(II)2CYS6 TRANSCRIPTION FACTOR (EUROFUNG)-RELATED"/>
    <property type="match status" value="1"/>
</dbReference>
<evidence type="ECO:0000256" key="5">
    <source>
        <dbReference type="ARBA" id="ARBA00023242"/>
    </source>
</evidence>
<evidence type="ECO:0000256" key="4">
    <source>
        <dbReference type="ARBA" id="ARBA00023163"/>
    </source>
</evidence>
<gene>
    <name evidence="8" type="ORF">PAXRUDRAFT_831648</name>
</gene>
<dbReference type="CDD" id="cd00067">
    <property type="entry name" value="GAL4"/>
    <property type="match status" value="1"/>
</dbReference>
<dbReference type="GO" id="GO:0000981">
    <property type="term" value="F:DNA-binding transcription factor activity, RNA polymerase II-specific"/>
    <property type="evidence" value="ECO:0007669"/>
    <property type="project" value="InterPro"/>
</dbReference>
<dbReference type="Proteomes" id="UP000054538">
    <property type="component" value="Unassembled WGS sequence"/>
</dbReference>
<dbReference type="GO" id="GO:0008270">
    <property type="term" value="F:zinc ion binding"/>
    <property type="evidence" value="ECO:0007669"/>
    <property type="project" value="InterPro"/>
</dbReference>
<evidence type="ECO:0000256" key="1">
    <source>
        <dbReference type="ARBA" id="ARBA00004123"/>
    </source>
</evidence>
<dbReference type="InterPro" id="IPR001138">
    <property type="entry name" value="Zn2Cys6_DnaBD"/>
</dbReference>
<dbReference type="PROSITE" id="PS50048">
    <property type="entry name" value="ZN2_CY6_FUNGAL_2"/>
    <property type="match status" value="1"/>
</dbReference>
<keyword evidence="2" id="KW-0479">Metal-binding</keyword>
<dbReference type="GO" id="GO:0005634">
    <property type="term" value="C:nucleus"/>
    <property type="evidence" value="ECO:0007669"/>
    <property type="project" value="UniProtKB-SubCell"/>
</dbReference>
<keyword evidence="3" id="KW-0805">Transcription regulation</keyword>
<dbReference type="Gene3D" id="4.10.240.10">
    <property type="entry name" value="Zn(2)-C6 fungal-type DNA-binding domain"/>
    <property type="match status" value="1"/>
</dbReference>
<organism evidence="8 9">
    <name type="scientific">Paxillus rubicundulus Ve08.2h10</name>
    <dbReference type="NCBI Taxonomy" id="930991"/>
    <lineage>
        <taxon>Eukaryota</taxon>
        <taxon>Fungi</taxon>
        <taxon>Dikarya</taxon>
        <taxon>Basidiomycota</taxon>
        <taxon>Agaricomycotina</taxon>
        <taxon>Agaricomycetes</taxon>
        <taxon>Agaricomycetidae</taxon>
        <taxon>Boletales</taxon>
        <taxon>Paxilineae</taxon>
        <taxon>Paxillaceae</taxon>
        <taxon>Paxillus</taxon>
    </lineage>
</organism>
<evidence type="ECO:0000313" key="8">
    <source>
        <dbReference type="EMBL" id="KIK90508.1"/>
    </source>
</evidence>
<dbReference type="CDD" id="cd12148">
    <property type="entry name" value="fungal_TF_MHR"/>
    <property type="match status" value="1"/>
</dbReference>
<evidence type="ECO:0000313" key="9">
    <source>
        <dbReference type="Proteomes" id="UP000054538"/>
    </source>
</evidence>
<feature type="domain" description="Zn(2)-C6 fungal-type" evidence="7">
    <location>
        <begin position="26"/>
        <end position="58"/>
    </location>
</feature>
<evidence type="ECO:0000259" key="7">
    <source>
        <dbReference type="PROSITE" id="PS50048"/>
    </source>
</evidence>
<dbReference type="HOGENOM" id="CLU_061618_0_0_1"/>
<keyword evidence="4" id="KW-0804">Transcription</keyword>
<dbReference type="STRING" id="930991.A0A0D0DHX5"/>
<keyword evidence="9" id="KW-1185">Reference proteome</keyword>
<dbReference type="SMART" id="SM00066">
    <property type="entry name" value="GAL4"/>
    <property type="match status" value="1"/>
</dbReference>
<comment type="subcellular location">
    <subcellularLocation>
        <location evidence="1">Nucleus</location>
    </subcellularLocation>
</comment>
<dbReference type="EMBL" id="KN825509">
    <property type="protein sequence ID" value="KIK90508.1"/>
    <property type="molecule type" value="Genomic_DNA"/>
</dbReference>
<dbReference type="SUPFAM" id="SSF57701">
    <property type="entry name" value="Zn2/Cys6 DNA-binding domain"/>
    <property type="match status" value="1"/>
</dbReference>
<dbReference type="PROSITE" id="PS00463">
    <property type="entry name" value="ZN2_CY6_FUNGAL_1"/>
    <property type="match status" value="1"/>
</dbReference>
<evidence type="ECO:0000256" key="6">
    <source>
        <dbReference type="SAM" id="MobiDB-lite"/>
    </source>
</evidence>
<dbReference type="PANTHER" id="PTHR47338:SF5">
    <property type="entry name" value="ZN(II)2CYS6 TRANSCRIPTION FACTOR (EUROFUNG)"/>
    <property type="match status" value="1"/>
</dbReference>
<protein>
    <recommendedName>
        <fullName evidence="7">Zn(2)-C6 fungal-type domain-containing protein</fullName>
    </recommendedName>
</protein>
<reference evidence="8 9" key="1">
    <citation type="submission" date="2014-04" db="EMBL/GenBank/DDBJ databases">
        <authorList>
            <consortium name="DOE Joint Genome Institute"/>
            <person name="Kuo A."/>
            <person name="Kohler A."/>
            <person name="Jargeat P."/>
            <person name="Nagy L.G."/>
            <person name="Floudas D."/>
            <person name="Copeland A."/>
            <person name="Barry K.W."/>
            <person name="Cichocki N."/>
            <person name="Veneault-Fourrey C."/>
            <person name="LaButti K."/>
            <person name="Lindquist E.A."/>
            <person name="Lipzen A."/>
            <person name="Lundell T."/>
            <person name="Morin E."/>
            <person name="Murat C."/>
            <person name="Sun H."/>
            <person name="Tunlid A."/>
            <person name="Henrissat B."/>
            <person name="Grigoriev I.V."/>
            <person name="Hibbett D.S."/>
            <person name="Martin F."/>
            <person name="Nordberg H.P."/>
            <person name="Cantor M.N."/>
            <person name="Hua S.X."/>
        </authorList>
    </citation>
    <scope>NUCLEOTIDE SEQUENCE [LARGE SCALE GENOMIC DNA]</scope>
    <source>
        <strain evidence="8 9">Ve08.2h10</strain>
    </source>
</reference>
<dbReference type="InterPro" id="IPR036864">
    <property type="entry name" value="Zn2-C6_fun-type_DNA-bd_sf"/>
</dbReference>
<dbReference type="InterPro" id="IPR007219">
    <property type="entry name" value="XnlR_reg_dom"/>
</dbReference>
<proteinExistence type="predicted"/>
<evidence type="ECO:0000256" key="2">
    <source>
        <dbReference type="ARBA" id="ARBA00022723"/>
    </source>
</evidence>